<feature type="compositionally biased region" description="Basic and acidic residues" evidence="1">
    <location>
        <begin position="18"/>
        <end position="32"/>
    </location>
</feature>
<dbReference type="InterPro" id="IPR032567">
    <property type="entry name" value="RTL1-rel"/>
</dbReference>
<dbReference type="EnsemblPlants" id="AUR62042640-RA">
    <property type="protein sequence ID" value="AUR62042640-RA:cds"/>
    <property type="gene ID" value="AUR62042640"/>
</dbReference>
<name>A0A803N9K6_CHEQI</name>
<dbReference type="AlphaFoldDB" id="A0A803N9K6"/>
<dbReference type="InterPro" id="IPR021109">
    <property type="entry name" value="Peptidase_aspartic_dom_sf"/>
</dbReference>
<reference evidence="2" key="2">
    <citation type="submission" date="2021-03" db="UniProtKB">
        <authorList>
            <consortium name="EnsemblPlants"/>
        </authorList>
    </citation>
    <scope>IDENTIFICATION</scope>
</reference>
<keyword evidence="3" id="KW-1185">Reference proteome</keyword>
<dbReference type="Gramene" id="AUR62042640-RA">
    <property type="protein sequence ID" value="AUR62042640-RA:cds"/>
    <property type="gene ID" value="AUR62042640"/>
</dbReference>
<reference evidence="2" key="1">
    <citation type="journal article" date="2017" name="Nature">
        <title>The genome of Chenopodium quinoa.</title>
        <authorList>
            <person name="Jarvis D.E."/>
            <person name="Ho Y.S."/>
            <person name="Lightfoot D.J."/>
            <person name="Schmoeckel S.M."/>
            <person name="Li B."/>
            <person name="Borm T.J.A."/>
            <person name="Ohyanagi H."/>
            <person name="Mineta K."/>
            <person name="Michell C.T."/>
            <person name="Saber N."/>
            <person name="Kharbatia N.M."/>
            <person name="Rupper R.R."/>
            <person name="Sharp A.R."/>
            <person name="Dally N."/>
            <person name="Boughton B.A."/>
            <person name="Woo Y.H."/>
            <person name="Gao G."/>
            <person name="Schijlen E.G.W.M."/>
            <person name="Guo X."/>
            <person name="Momin A.A."/>
            <person name="Negrao S."/>
            <person name="Al-Babili S."/>
            <person name="Gehring C."/>
            <person name="Roessner U."/>
            <person name="Jung C."/>
            <person name="Murphy K."/>
            <person name="Arold S.T."/>
            <person name="Gojobori T."/>
            <person name="van der Linden C.G."/>
            <person name="van Loo E.N."/>
            <person name="Jellen E.N."/>
            <person name="Maughan P.J."/>
            <person name="Tester M."/>
        </authorList>
    </citation>
    <scope>NUCLEOTIDE SEQUENCE [LARGE SCALE GENOMIC DNA]</scope>
    <source>
        <strain evidence="2">cv. PI 614886</strain>
    </source>
</reference>
<dbReference type="CDD" id="cd00303">
    <property type="entry name" value="retropepsin_like"/>
    <property type="match status" value="1"/>
</dbReference>
<organism evidence="2 3">
    <name type="scientific">Chenopodium quinoa</name>
    <name type="common">Quinoa</name>
    <dbReference type="NCBI Taxonomy" id="63459"/>
    <lineage>
        <taxon>Eukaryota</taxon>
        <taxon>Viridiplantae</taxon>
        <taxon>Streptophyta</taxon>
        <taxon>Embryophyta</taxon>
        <taxon>Tracheophyta</taxon>
        <taxon>Spermatophyta</taxon>
        <taxon>Magnoliopsida</taxon>
        <taxon>eudicotyledons</taxon>
        <taxon>Gunneridae</taxon>
        <taxon>Pentapetalae</taxon>
        <taxon>Caryophyllales</taxon>
        <taxon>Chenopodiaceae</taxon>
        <taxon>Chenopodioideae</taxon>
        <taxon>Atripliceae</taxon>
        <taxon>Chenopodium</taxon>
    </lineage>
</organism>
<dbReference type="PANTHER" id="PTHR15503:SF40">
    <property type="match status" value="1"/>
</dbReference>
<evidence type="ECO:0000313" key="3">
    <source>
        <dbReference type="Proteomes" id="UP000596660"/>
    </source>
</evidence>
<sequence length="363" mass="40195">MTPGVNKGMSKMTGSAESEQKKEEGAELEKGMVKNSSLPEDTAKKGNNSIGEENSRSFLGLLIIMPMTRSSSNSSQLGNTELKKMEKFSKGLTIGSGQESEPPSKQSYYSARLTKVEFPKFNGTDLKSWIFKCNQFFDLDKEYHDAFDALASRLDLSYPYLLGYYLAGLKEDIQLAVRMFTPTTLQQALCLAKLQEAASEARKPKPTPKQPPLLPNPLGSRKQEVEELECAHISMQAMDGMATFQTMRIVGHHGKKKLQLLLDSGSTHNFIDLDKALKLDCKVESIPPLWVKVADGNQIQCSQIIKGFTWKKQGADFTAGVFLLPLSGSDLALGIQWFIQLGPVLWDFDQQPNYGISAPGKEN</sequence>
<feature type="compositionally biased region" description="Polar residues" evidence="1">
    <location>
        <begin position="34"/>
        <end position="51"/>
    </location>
</feature>
<dbReference type="Pfam" id="PF08284">
    <property type="entry name" value="RVP_2"/>
    <property type="match status" value="1"/>
</dbReference>
<accession>A0A803N9K6</accession>
<feature type="region of interest" description="Disordered" evidence="1">
    <location>
        <begin position="1"/>
        <end position="51"/>
    </location>
</feature>
<evidence type="ECO:0000256" key="1">
    <source>
        <dbReference type="SAM" id="MobiDB-lite"/>
    </source>
</evidence>
<evidence type="ECO:0000313" key="2">
    <source>
        <dbReference type="EnsemblPlants" id="AUR62042640-RA:cds"/>
    </source>
</evidence>
<proteinExistence type="predicted"/>
<protein>
    <submittedName>
        <fullName evidence="2">Uncharacterized protein</fullName>
    </submittedName>
</protein>
<dbReference type="Proteomes" id="UP000596660">
    <property type="component" value="Unplaced"/>
</dbReference>
<dbReference type="PANTHER" id="PTHR15503">
    <property type="entry name" value="LDOC1 RELATED"/>
    <property type="match status" value="1"/>
</dbReference>
<dbReference type="Gene3D" id="2.40.70.10">
    <property type="entry name" value="Acid Proteases"/>
    <property type="match status" value="1"/>
</dbReference>